<gene>
    <name evidence="1" type="ORF">HIJ39_02965</name>
</gene>
<dbReference type="RefSeq" id="WP_169096548.1">
    <property type="nucleotide sequence ID" value="NZ_JABBVZ010000006.1"/>
</dbReference>
<name>A0A7Y0Q1D0_9FIRM</name>
<dbReference type="EMBL" id="JABBVZ010000006">
    <property type="protein sequence ID" value="NMP21317.1"/>
    <property type="molecule type" value="Genomic_DNA"/>
</dbReference>
<dbReference type="AlphaFoldDB" id="A0A7Y0Q1D0"/>
<evidence type="ECO:0000313" key="1">
    <source>
        <dbReference type="EMBL" id="NMP21317.1"/>
    </source>
</evidence>
<organism evidence="1 2">
    <name type="scientific">Sulfobacillus harzensis</name>
    <dbReference type="NCBI Taxonomy" id="2729629"/>
    <lineage>
        <taxon>Bacteria</taxon>
        <taxon>Bacillati</taxon>
        <taxon>Bacillota</taxon>
        <taxon>Clostridia</taxon>
        <taxon>Eubacteriales</taxon>
        <taxon>Clostridiales Family XVII. Incertae Sedis</taxon>
        <taxon>Sulfobacillus</taxon>
    </lineage>
</organism>
<comment type="caution">
    <text evidence="1">The sequence shown here is derived from an EMBL/GenBank/DDBJ whole genome shotgun (WGS) entry which is preliminary data.</text>
</comment>
<protein>
    <submittedName>
        <fullName evidence="1">Uncharacterized protein</fullName>
    </submittedName>
</protein>
<accession>A0A7Y0Q1D0</accession>
<reference evidence="1 2" key="1">
    <citation type="submission" date="2020-04" db="EMBL/GenBank/DDBJ databases">
        <authorList>
            <person name="Zhang R."/>
            <person name="Schippers A."/>
        </authorList>
    </citation>
    <scope>NUCLEOTIDE SEQUENCE [LARGE SCALE GENOMIC DNA]</scope>
    <source>
        <strain evidence="1 2">DSM 109850</strain>
    </source>
</reference>
<proteinExistence type="predicted"/>
<evidence type="ECO:0000313" key="2">
    <source>
        <dbReference type="Proteomes" id="UP000533476"/>
    </source>
</evidence>
<dbReference type="Proteomes" id="UP000533476">
    <property type="component" value="Unassembled WGS sequence"/>
</dbReference>
<sequence length="453" mass="49258">MMEAYPWPTLLDEAMKKLEATPLGALGDWIKNERGPQDSHANLYLLLALASARWVDHHGPYIGHGTFNGAPVRRAASILTPPYQNLALLQTATYVVDLLHHPNYGPYTLMKMDPLQEATPDASQRALMAAIEAGNQPLAAEHRLVGLLKSDSPQSVRLFLLEAALRQFAENEHRLLIIHRAAELLDDTHGWQWAEPVLRPVVQYLASRPGPSLPAETARFEALDLDGQSPPSRGAVEALMDALVNADAGTEPALMWAAAQDAHSASLALEAASLAGAEMLGRSRFDAHAVTGLHAISDLVRDAGLPTRIRALALAVQLTSQRTRRQKAIRHQWHPAASPAPQSISSRQLQEVLLNDPTGRNAWQMAASHLLAGGDPEALARLLIQTALTAAGPFDAIHNVKMVWGQLLETRRSQCPDLAWRHLAAGASAIAVTVNRDEARPVLEVWRRSGLAN</sequence>
<keyword evidence="2" id="KW-1185">Reference proteome</keyword>